<gene>
    <name evidence="9" type="ORF">AABB81_06850</name>
</gene>
<proteinExistence type="inferred from homology"/>
<keyword evidence="7" id="KW-0998">Cell outer membrane</keyword>
<comment type="caution">
    <text evidence="9">The sequence shown here is derived from an EMBL/GenBank/DDBJ whole genome shotgun (WGS) entry which is preliminary data.</text>
</comment>
<evidence type="ECO:0000256" key="8">
    <source>
        <dbReference type="SAM" id="SignalP"/>
    </source>
</evidence>
<dbReference type="PANTHER" id="PTHR35093">
    <property type="entry name" value="OUTER MEMBRANE PROTEIN NMB0088-RELATED"/>
    <property type="match status" value="1"/>
</dbReference>
<accession>A0ABU9L0G5</accession>
<keyword evidence="10" id="KW-1185">Reference proteome</keyword>
<keyword evidence="4" id="KW-0812">Transmembrane</keyword>
<evidence type="ECO:0000256" key="5">
    <source>
        <dbReference type="ARBA" id="ARBA00022729"/>
    </source>
</evidence>
<dbReference type="Proteomes" id="UP001474120">
    <property type="component" value="Unassembled WGS sequence"/>
</dbReference>
<evidence type="ECO:0000256" key="4">
    <source>
        <dbReference type="ARBA" id="ARBA00022692"/>
    </source>
</evidence>
<feature type="chain" id="PRO_5046434997" evidence="8">
    <location>
        <begin position="20"/>
        <end position="453"/>
    </location>
</feature>
<evidence type="ECO:0000256" key="7">
    <source>
        <dbReference type="ARBA" id="ARBA00023237"/>
    </source>
</evidence>
<evidence type="ECO:0000256" key="3">
    <source>
        <dbReference type="ARBA" id="ARBA00022452"/>
    </source>
</evidence>
<dbReference type="SUPFAM" id="SSF56935">
    <property type="entry name" value="Porins"/>
    <property type="match status" value="1"/>
</dbReference>
<organism evidence="9 10">
    <name type="scientific">Lutimonas vermicola</name>
    <dbReference type="NCBI Taxonomy" id="414288"/>
    <lineage>
        <taxon>Bacteria</taxon>
        <taxon>Pseudomonadati</taxon>
        <taxon>Bacteroidota</taxon>
        <taxon>Flavobacteriia</taxon>
        <taxon>Flavobacteriales</taxon>
        <taxon>Flavobacteriaceae</taxon>
        <taxon>Lutimonas</taxon>
    </lineage>
</organism>
<dbReference type="RefSeq" id="WP_342159469.1">
    <property type="nucleotide sequence ID" value="NZ_JBCDNA010000001.1"/>
</dbReference>
<evidence type="ECO:0000313" key="9">
    <source>
        <dbReference type="EMBL" id="MEL4455608.1"/>
    </source>
</evidence>
<evidence type="ECO:0000313" key="10">
    <source>
        <dbReference type="Proteomes" id="UP001474120"/>
    </source>
</evidence>
<sequence>MNHKIPLVIIYLCSFTISAQSLSYLDQAVLFSTESNFGTARYVGMSGAFGALGNDMSAVDINPAGLAVYNAGEFSTTFTYRDTDINSNFYGTNTFNNDDYFRFSQIGGLNVWDSFGNPDIYKIAFGFNYSVVNHYNNNYVINGNSGIPEYPDDPDFNFDDDPDNDINYINVDDQYFYNYTSGINDKFNFSFATLYKEIVYLGASMAFHHIDFYQNTVFEESSNDGAGNTMDVRNTEYLSTYASGFNFGMGIIVKPTAGLRLGASYQSPIWYNLSERYEQRLSYVFNGELDPNPDYPLPNYYDYQLKTPGKFTGSFAYVFGQYGLISFDYIYQGYKKTKLKPSSNFNDENADLNAGLRNTNSFKIGTEWKYNIFSFRGGYRIIQSPFVDSSAEYDIKGYSLGLGVKFSKRFKMDFAYDNSSYQDQYRFMGAPGVNPAQFDITNNRFTSSLVLSF</sequence>
<comment type="subcellular location">
    <subcellularLocation>
        <location evidence="1">Cell outer membrane</location>
        <topology evidence="1">Multi-pass membrane protein</topology>
    </subcellularLocation>
</comment>
<keyword evidence="6" id="KW-0472">Membrane</keyword>
<evidence type="ECO:0000256" key="6">
    <source>
        <dbReference type="ARBA" id="ARBA00023136"/>
    </source>
</evidence>
<dbReference type="EMBL" id="JBCDNA010000001">
    <property type="protein sequence ID" value="MEL4455608.1"/>
    <property type="molecule type" value="Genomic_DNA"/>
</dbReference>
<reference evidence="9 10" key="1">
    <citation type="submission" date="2024-04" db="EMBL/GenBank/DDBJ databases">
        <title>whole genome sequencing of Lutimonas vermicola strain IMCC1616.</title>
        <authorList>
            <person name="Bae S.S."/>
        </authorList>
    </citation>
    <scope>NUCLEOTIDE SEQUENCE [LARGE SCALE GENOMIC DNA]</scope>
    <source>
        <strain evidence="9 10">IMCC1616</strain>
    </source>
</reference>
<feature type="signal peptide" evidence="8">
    <location>
        <begin position="1"/>
        <end position="19"/>
    </location>
</feature>
<name>A0ABU9L0G5_9FLAO</name>
<dbReference type="PANTHER" id="PTHR35093:SF8">
    <property type="entry name" value="OUTER MEMBRANE PROTEIN NMB0088-RELATED"/>
    <property type="match status" value="1"/>
</dbReference>
<protein>
    <submittedName>
        <fullName evidence="9">Outer membrane protein transport protein</fullName>
    </submittedName>
</protein>
<keyword evidence="3" id="KW-1134">Transmembrane beta strand</keyword>
<dbReference type="Gene3D" id="2.40.160.60">
    <property type="entry name" value="Outer membrane protein transport protein (OMPP1/FadL/TodX)"/>
    <property type="match status" value="1"/>
</dbReference>
<keyword evidence="5 8" id="KW-0732">Signal</keyword>
<comment type="similarity">
    <text evidence="2">Belongs to the OmpP1/FadL family.</text>
</comment>
<dbReference type="InterPro" id="IPR005017">
    <property type="entry name" value="OMPP1/FadL/TodX"/>
</dbReference>
<evidence type="ECO:0000256" key="2">
    <source>
        <dbReference type="ARBA" id="ARBA00008163"/>
    </source>
</evidence>
<evidence type="ECO:0000256" key="1">
    <source>
        <dbReference type="ARBA" id="ARBA00004571"/>
    </source>
</evidence>